<sequence length="470" mass="48075">MSIDPRTRRLIEAPIVPTLLRLAVPNTLVLAAQASAGIIETYFVGRLGTDALAGVALVFPTVMLMQMLSGGAVGGGISSSIARALGSGRREDADSLVHHAIVVGLLFSLFFTVAGLAGGRWLYGRMGGSGGSLEAALEYSRWIFGASALVWLFNSLASVVRGTGNMNLPAAVTCAGTAMLVPLSPLLIFGWGPLPGLGVAGGAIALLVYYAAGSAALLAFLCSGRGIVRLTWKGWALRWPLFRDILRVGLVAAVSTVAINIAISIATALTGHFGPAAIAGYGTGSRLEYLLVPLVFGLGGPMVAMVGAAMGAGRHDRALRIAWVGAGCAFVVAEAIGLAAACFPHAWLSMFGSEPDMLATGSLYLRIVGPAYGFFGAGLALYFASQGAGRLLWPVTGSVVRLILSATGGMAAIAAGLGLAGVFAAQALALVVYGAINAGAIARGAWFGGAPYRSKKSQSWRPRKSSPVSK</sequence>
<feature type="transmembrane region" description="Helical" evidence="7">
    <location>
        <begin position="139"/>
        <end position="156"/>
    </location>
</feature>
<evidence type="ECO:0000256" key="5">
    <source>
        <dbReference type="ARBA" id="ARBA00022989"/>
    </source>
</evidence>
<keyword evidence="6 7" id="KW-0472">Membrane</keyword>
<feature type="transmembrane region" description="Helical" evidence="7">
    <location>
        <begin position="51"/>
        <end position="75"/>
    </location>
</feature>
<protein>
    <submittedName>
        <fullName evidence="8">MATE family efflux transporter</fullName>
    </submittedName>
</protein>
<organism evidence="8 9">
    <name type="scientific">Pigmentiphaga daeguensis</name>
    <dbReference type="NCBI Taxonomy" id="414049"/>
    <lineage>
        <taxon>Bacteria</taxon>
        <taxon>Pseudomonadati</taxon>
        <taxon>Pseudomonadota</taxon>
        <taxon>Betaproteobacteria</taxon>
        <taxon>Burkholderiales</taxon>
        <taxon>Alcaligenaceae</taxon>
        <taxon>Pigmentiphaga</taxon>
    </lineage>
</organism>
<dbReference type="RefSeq" id="WP_087839982.1">
    <property type="nucleotide sequence ID" value="NZ_BAAAEN010000013.1"/>
</dbReference>
<evidence type="ECO:0000256" key="6">
    <source>
        <dbReference type="ARBA" id="ARBA00023136"/>
    </source>
</evidence>
<evidence type="ECO:0000313" key="9">
    <source>
        <dbReference type="Proteomes" id="UP001501706"/>
    </source>
</evidence>
<accession>A0ABP3M5W7</accession>
<feature type="transmembrane region" description="Helical" evidence="7">
    <location>
        <begin position="96"/>
        <end position="119"/>
    </location>
</feature>
<feature type="transmembrane region" description="Helical" evidence="7">
    <location>
        <begin position="20"/>
        <end position="39"/>
    </location>
</feature>
<dbReference type="InterPro" id="IPR052031">
    <property type="entry name" value="Membrane_Transporter-Flippase"/>
</dbReference>
<feature type="transmembrane region" description="Helical" evidence="7">
    <location>
        <begin position="289"/>
        <end position="309"/>
    </location>
</feature>
<feature type="transmembrane region" description="Helical" evidence="7">
    <location>
        <begin position="197"/>
        <end position="224"/>
    </location>
</feature>
<feature type="transmembrane region" description="Helical" evidence="7">
    <location>
        <begin position="321"/>
        <end position="343"/>
    </location>
</feature>
<reference evidence="9" key="1">
    <citation type="journal article" date="2019" name="Int. J. Syst. Evol. Microbiol.">
        <title>The Global Catalogue of Microorganisms (GCM) 10K type strain sequencing project: providing services to taxonomists for standard genome sequencing and annotation.</title>
        <authorList>
            <consortium name="The Broad Institute Genomics Platform"/>
            <consortium name="The Broad Institute Genome Sequencing Center for Infectious Disease"/>
            <person name="Wu L."/>
            <person name="Ma J."/>
        </authorList>
    </citation>
    <scope>NUCLEOTIDE SEQUENCE [LARGE SCALE GENOMIC DNA]</scope>
    <source>
        <strain evidence="9">JCM 14330</strain>
    </source>
</reference>
<comment type="caution">
    <text evidence="8">The sequence shown here is derived from an EMBL/GenBank/DDBJ whole genome shotgun (WGS) entry which is preliminary data.</text>
</comment>
<feature type="transmembrane region" description="Helical" evidence="7">
    <location>
        <begin position="363"/>
        <end position="384"/>
    </location>
</feature>
<keyword evidence="9" id="KW-1185">Reference proteome</keyword>
<evidence type="ECO:0000256" key="2">
    <source>
        <dbReference type="ARBA" id="ARBA00022448"/>
    </source>
</evidence>
<dbReference type="PANTHER" id="PTHR43549">
    <property type="entry name" value="MULTIDRUG RESISTANCE PROTEIN YPNP-RELATED"/>
    <property type="match status" value="1"/>
</dbReference>
<feature type="transmembrane region" description="Helical" evidence="7">
    <location>
        <begin position="423"/>
        <end position="446"/>
    </location>
</feature>
<proteinExistence type="predicted"/>
<evidence type="ECO:0000256" key="7">
    <source>
        <dbReference type="SAM" id="Phobius"/>
    </source>
</evidence>
<evidence type="ECO:0000313" key="8">
    <source>
        <dbReference type="EMBL" id="GAA0513728.1"/>
    </source>
</evidence>
<evidence type="ECO:0000256" key="3">
    <source>
        <dbReference type="ARBA" id="ARBA00022475"/>
    </source>
</evidence>
<feature type="transmembrane region" description="Helical" evidence="7">
    <location>
        <begin position="245"/>
        <end position="269"/>
    </location>
</feature>
<dbReference type="InterPro" id="IPR048279">
    <property type="entry name" value="MdtK-like"/>
</dbReference>
<keyword evidence="4 7" id="KW-0812">Transmembrane</keyword>
<comment type="subcellular location">
    <subcellularLocation>
        <location evidence="1">Cell inner membrane</location>
        <topology evidence="1">Multi-pass membrane protein</topology>
    </subcellularLocation>
</comment>
<keyword evidence="5 7" id="KW-1133">Transmembrane helix</keyword>
<keyword evidence="2" id="KW-0813">Transport</keyword>
<name>A0ABP3M5W7_9BURK</name>
<gene>
    <name evidence="8" type="ORF">GCM10009097_33910</name>
</gene>
<dbReference type="Proteomes" id="UP001501706">
    <property type="component" value="Unassembled WGS sequence"/>
</dbReference>
<dbReference type="InterPro" id="IPR002528">
    <property type="entry name" value="MATE_fam"/>
</dbReference>
<dbReference type="Pfam" id="PF01554">
    <property type="entry name" value="MatE"/>
    <property type="match status" value="2"/>
</dbReference>
<keyword evidence="3" id="KW-1003">Cell membrane</keyword>
<dbReference type="CDD" id="cd13148">
    <property type="entry name" value="MATE_like_3"/>
    <property type="match status" value="1"/>
</dbReference>
<feature type="transmembrane region" description="Helical" evidence="7">
    <location>
        <begin position="168"/>
        <end position="191"/>
    </location>
</feature>
<dbReference type="PANTHER" id="PTHR43549:SF3">
    <property type="entry name" value="MULTIDRUG RESISTANCE PROTEIN YPNP-RELATED"/>
    <property type="match status" value="1"/>
</dbReference>
<dbReference type="EMBL" id="BAAAEN010000013">
    <property type="protein sequence ID" value="GAA0513728.1"/>
    <property type="molecule type" value="Genomic_DNA"/>
</dbReference>
<evidence type="ECO:0000256" key="1">
    <source>
        <dbReference type="ARBA" id="ARBA00004429"/>
    </source>
</evidence>
<dbReference type="NCBIfam" id="TIGR00797">
    <property type="entry name" value="matE"/>
    <property type="match status" value="1"/>
</dbReference>
<evidence type="ECO:0000256" key="4">
    <source>
        <dbReference type="ARBA" id="ARBA00022692"/>
    </source>
</evidence>
<dbReference type="PIRSF" id="PIRSF006603">
    <property type="entry name" value="DinF"/>
    <property type="match status" value="1"/>
</dbReference>
<feature type="transmembrane region" description="Helical" evidence="7">
    <location>
        <begin position="391"/>
        <end position="417"/>
    </location>
</feature>